<proteinExistence type="predicted"/>
<evidence type="ECO:0000256" key="9">
    <source>
        <dbReference type="SAM" id="Coils"/>
    </source>
</evidence>
<comment type="caution">
    <text evidence="12">The sequence shown here is derived from an EMBL/GenBank/DDBJ whole genome shotgun (WGS) entry which is preliminary data.</text>
</comment>
<evidence type="ECO:0000256" key="7">
    <source>
        <dbReference type="ARBA" id="ARBA00022777"/>
    </source>
</evidence>
<comment type="catalytic activity">
    <reaction evidence="1">
        <text>ATP + protein L-histidine = ADP + protein N-phospho-L-histidine.</text>
        <dbReference type="EC" id="2.7.13.3"/>
    </reaction>
</comment>
<keyword evidence="10" id="KW-1133">Transmembrane helix</keyword>
<dbReference type="PANTHER" id="PTHR44936:SF9">
    <property type="entry name" value="SENSOR PROTEIN CREC"/>
    <property type="match status" value="1"/>
</dbReference>
<gene>
    <name evidence="12" type="ORF">AACH10_09080</name>
</gene>
<dbReference type="InterPro" id="IPR036097">
    <property type="entry name" value="HisK_dim/P_sf"/>
</dbReference>
<keyword evidence="12" id="KW-0547">Nucleotide-binding</keyword>
<evidence type="ECO:0000259" key="11">
    <source>
        <dbReference type="PROSITE" id="PS50109"/>
    </source>
</evidence>
<evidence type="ECO:0000256" key="2">
    <source>
        <dbReference type="ARBA" id="ARBA00004651"/>
    </source>
</evidence>
<feature type="coiled-coil region" evidence="9">
    <location>
        <begin position="236"/>
        <end position="263"/>
    </location>
</feature>
<keyword evidence="6" id="KW-0808">Transferase</keyword>
<dbReference type="Pfam" id="PF02518">
    <property type="entry name" value="HATPase_c"/>
    <property type="match status" value="1"/>
</dbReference>
<keyword evidence="8" id="KW-0902">Two-component regulatory system</keyword>
<feature type="transmembrane region" description="Helical" evidence="10">
    <location>
        <begin position="38"/>
        <end position="58"/>
    </location>
</feature>
<sequence length="487" mass="52529">MMLDIRPTAATLIVGLLYALVALTVWALLQRRHPRVPLALWSLGAASAGLAMAMLALREQVPSWLAQTGTFALAFGSFPLRVLALRLDMGRPARCGRALAAWLAMVAAYQLAALWLTPLGRSLFGQGALALGTAVLAWQAYHAALAARSRNGMALAWVESALVLVLLLRVAGIALGWLPAQPQGMSWDFALLVLAALAAALYGNLGYLGMVLDRVRRAEHRARQDQMAETARRQAAEQAATALRTLLAERDQLATERDQLLRVLAHEIRQPLHNASGALQAAALLVQAPQPTDARQLTERVVRAQAMLGDVRSVLDNTLAAALMLTRREPLVVQDVDLHLLVHLVLGDLPESQRARTRVEWQTPLRSAELEPGLVRLALRNLMRNAFEHGGPDVQVSLSIEEQDDPPAVALVVSDDGQGRLSALLEAGAPPTPGPDTATPAVPRRGLGLFIVRRVMALHHGRLVLSANLPQGLRARLVFPDPSDTPA</sequence>
<dbReference type="EC" id="2.7.13.3" evidence="3"/>
<feature type="transmembrane region" description="Helical" evidence="10">
    <location>
        <begin position="64"/>
        <end position="87"/>
    </location>
</feature>
<dbReference type="InterPro" id="IPR003594">
    <property type="entry name" value="HATPase_dom"/>
</dbReference>
<feature type="transmembrane region" description="Helical" evidence="10">
    <location>
        <begin position="153"/>
        <end position="177"/>
    </location>
</feature>
<evidence type="ECO:0000256" key="8">
    <source>
        <dbReference type="ARBA" id="ARBA00023012"/>
    </source>
</evidence>
<evidence type="ECO:0000313" key="13">
    <source>
        <dbReference type="Proteomes" id="UP001365405"/>
    </source>
</evidence>
<dbReference type="PROSITE" id="PS50109">
    <property type="entry name" value="HIS_KIN"/>
    <property type="match status" value="1"/>
</dbReference>
<dbReference type="InterPro" id="IPR050980">
    <property type="entry name" value="2C_sensor_his_kinase"/>
</dbReference>
<dbReference type="InterPro" id="IPR036890">
    <property type="entry name" value="HATPase_C_sf"/>
</dbReference>
<dbReference type="Gene3D" id="3.30.565.10">
    <property type="entry name" value="Histidine kinase-like ATPase, C-terminal domain"/>
    <property type="match status" value="1"/>
</dbReference>
<keyword evidence="13" id="KW-1185">Reference proteome</keyword>
<keyword evidence="9" id="KW-0175">Coiled coil</keyword>
<feature type="transmembrane region" description="Helical" evidence="10">
    <location>
        <begin position="12"/>
        <end position="29"/>
    </location>
</feature>
<organism evidence="12 13">
    <name type="scientific">Pseudaquabacterium inlustre</name>
    <dbReference type="NCBI Taxonomy" id="2984192"/>
    <lineage>
        <taxon>Bacteria</taxon>
        <taxon>Pseudomonadati</taxon>
        <taxon>Pseudomonadota</taxon>
        <taxon>Betaproteobacteria</taxon>
        <taxon>Burkholderiales</taxon>
        <taxon>Sphaerotilaceae</taxon>
        <taxon>Pseudaquabacterium</taxon>
    </lineage>
</organism>
<keyword evidence="10" id="KW-0472">Membrane</keyword>
<feature type="transmembrane region" description="Helical" evidence="10">
    <location>
        <begin position="189"/>
        <end position="212"/>
    </location>
</feature>
<dbReference type="CDD" id="cd00082">
    <property type="entry name" value="HisKA"/>
    <property type="match status" value="1"/>
</dbReference>
<evidence type="ECO:0000256" key="3">
    <source>
        <dbReference type="ARBA" id="ARBA00012438"/>
    </source>
</evidence>
<dbReference type="GO" id="GO:0005524">
    <property type="term" value="F:ATP binding"/>
    <property type="evidence" value="ECO:0007669"/>
    <property type="project" value="UniProtKB-KW"/>
</dbReference>
<dbReference type="SUPFAM" id="SSF47384">
    <property type="entry name" value="Homodimeric domain of signal transducing histidine kinase"/>
    <property type="match status" value="1"/>
</dbReference>
<accession>A0ABU9CI41</accession>
<keyword evidence="4" id="KW-1003">Cell membrane</keyword>
<evidence type="ECO:0000313" key="12">
    <source>
        <dbReference type="EMBL" id="MEK8050389.1"/>
    </source>
</evidence>
<evidence type="ECO:0000256" key="4">
    <source>
        <dbReference type="ARBA" id="ARBA00022475"/>
    </source>
</evidence>
<keyword evidence="10" id="KW-0812">Transmembrane</keyword>
<dbReference type="PANTHER" id="PTHR44936">
    <property type="entry name" value="SENSOR PROTEIN CREC"/>
    <property type="match status" value="1"/>
</dbReference>
<dbReference type="InterPro" id="IPR003661">
    <property type="entry name" value="HisK_dim/P_dom"/>
</dbReference>
<keyword evidence="5" id="KW-0597">Phosphoprotein</keyword>
<feature type="transmembrane region" description="Helical" evidence="10">
    <location>
        <begin position="99"/>
        <end position="117"/>
    </location>
</feature>
<dbReference type="SMART" id="SM00387">
    <property type="entry name" value="HATPase_c"/>
    <property type="match status" value="1"/>
</dbReference>
<dbReference type="SUPFAM" id="SSF55874">
    <property type="entry name" value="ATPase domain of HSP90 chaperone/DNA topoisomerase II/histidine kinase"/>
    <property type="match status" value="1"/>
</dbReference>
<dbReference type="EMBL" id="JBBUTH010000004">
    <property type="protein sequence ID" value="MEK8050389.1"/>
    <property type="molecule type" value="Genomic_DNA"/>
</dbReference>
<name>A0ABU9CI41_9BURK</name>
<dbReference type="InterPro" id="IPR005467">
    <property type="entry name" value="His_kinase_dom"/>
</dbReference>
<evidence type="ECO:0000256" key="5">
    <source>
        <dbReference type="ARBA" id="ARBA00022553"/>
    </source>
</evidence>
<comment type="subcellular location">
    <subcellularLocation>
        <location evidence="2">Cell membrane</location>
        <topology evidence="2">Multi-pass membrane protein</topology>
    </subcellularLocation>
</comment>
<dbReference type="Gene3D" id="1.10.287.130">
    <property type="match status" value="1"/>
</dbReference>
<keyword evidence="12" id="KW-0067">ATP-binding</keyword>
<evidence type="ECO:0000256" key="1">
    <source>
        <dbReference type="ARBA" id="ARBA00000085"/>
    </source>
</evidence>
<evidence type="ECO:0000256" key="10">
    <source>
        <dbReference type="SAM" id="Phobius"/>
    </source>
</evidence>
<feature type="transmembrane region" description="Helical" evidence="10">
    <location>
        <begin position="123"/>
        <end position="141"/>
    </location>
</feature>
<protein>
    <recommendedName>
        <fullName evidence="3">histidine kinase</fullName>
        <ecNumber evidence="3">2.7.13.3</ecNumber>
    </recommendedName>
</protein>
<feature type="domain" description="Histidine kinase" evidence="11">
    <location>
        <begin position="263"/>
        <end position="483"/>
    </location>
</feature>
<keyword evidence="7" id="KW-0418">Kinase</keyword>
<dbReference type="RefSeq" id="WP_341410067.1">
    <property type="nucleotide sequence ID" value="NZ_JBBUTH010000004.1"/>
</dbReference>
<evidence type="ECO:0000256" key="6">
    <source>
        <dbReference type="ARBA" id="ARBA00022679"/>
    </source>
</evidence>
<reference evidence="12 13" key="1">
    <citation type="submission" date="2024-04" db="EMBL/GenBank/DDBJ databases">
        <title>Novel species of the genus Ideonella isolated from streams.</title>
        <authorList>
            <person name="Lu H."/>
        </authorList>
    </citation>
    <scope>NUCLEOTIDE SEQUENCE [LARGE SCALE GENOMIC DNA]</scope>
    <source>
        <strain evidence="12 13">DXS22W</strain>
    </source>
</reference>
<dbReference type="Proteomes" id="UP001365405">
    <property type="component" value="Unassembled WGS sequence"/>
</dbReference>